<dbReference type="PANTHER" id="PTHR33693">
    <property type="entry name" value="TYPE-5 URACIL-DNA GLYCOSYLASE"/>
    <property type="match status" value="1"/>
</dbReference>
<dbReference type="PANTHER" id="PTHR33693:SF1">
    <property type="entry name" value="TYPE-4 URACIL-DNA GLYCOSYLASE"/>
    <property type="match status" value="1"/>
</dbReference>
<evidence type="ECO:0000256" key="8">
    <source>
        <dbReference type="ARBA" id="ARBA00022801"/>
    </source>
</evidence>
<dbReference type="SUPFAM" id="SSF52141">
    <property type="entry name" value="Uracil-DNA glycosylase-like"/>
    <property type="match status" value="1"/>
</dbReference>
<evidence type="ECO:0000259" key="13">
    <source>
        <dbReference type="SMART" id="SM00986"/>
    </source>
</evidence>
<evidence type="ECO:0000256" key="3">
    <source>
        <dbReference type="ARBA" id="ARBA00012030"/>
    </source>
</evidence>
<keyword evidence="7" id="KW-0227">DNA damage</keyword>
<keyword evidence="6" id="KW-0479">Metal-binding</keyword>
<dbReference type="eggNOG" id="COG1573">
    <property type="taxonomic scope" value="Bacteria"/>
</dbReference>
<comment type="catalytic activity">
    <reaction evidence="1">
        <text>Hydrolyzes single-stranded DNA or mismatched double-stranded DNA and polynucleotides, releasing free uracil.</text>
        <dbReference type="EC" id="3.2.2.27"/>
    </reaction>
</comment>
<evidence type="ECO:0000256" key="7">
    <source>
        <dbReference type="ARBA" id="ARBA00022763"/>
    </source>
</evidence>
<keyword evidence="5" id="KW-0004">4Fe-4S</keyword>
<dbReference type="EMBL" id="CP015583">
    <property type="protein sequence ID" value="APT58144.1"/>
    <property type="molecule type" value="Genomic_DNA"/>
</dbReference>
<feature type="compositionally biased region" description="Gly residues" evidence="12">
    <location>
        <begin position="73"/>
        <end position="83"/>
    </location>
</feature>
<dbReference type="STRING" id="257708.RGI145_14540"/>
<evidence type="ECO:0000313" key="15">
    <source>
        <dbReference type="Proteomes" id="UP000185494"/>
    </source>
</evidence>
<evidence type="ECO:0000256" key="11">
    <source>
        <dbReference type="ARBA" id="ARBA00023204"/>
    </source>
</evidence>
<dbReference type="GO" id="GO:0004844">
    <property type="term" value="F:uracil DNA N-glycosylase activity"/>
    <property type="evidence" value="ECO:0007669"/>
    <property type="project" value="UniProtKB-EC"/>
</dbReference>
<dbReference type="EC" id="3.2.2.27" evidence="3"/>
<keyword evidence="8" id="KW-0378">Hydrolase</keyword>
<feature type="region of interest" description="Disordered" evidence="12">
    <location>
        <begin position="62"/>
        <end position="105"/>
    </location>
</feature>
<dbReference type="Gene3D" id="3.40.470.10">
    <property type="entry name" value="Uracil-DNA glycosylase-like domain"/>
    <property type="match status" value="1"/>
</dbReference>
<evidence type="ECO:0000256" key="9">
    <source>
        <dbReference type="ARBA" id="ARBA00023004"/>
    </source>
</evidence>
<dbReference type="InterPro" id="IPR005273">
    <property type="entry name" value="Ura-DNA_glyco_family4"/>
</dbReference>
<dbReference type="GO" id="GO:0046872">
    <property type="term" value="F:metal ion binding"/>
    <property type="evidence" value="ECO:0007669"/>
    <property type="project" value="UniProtKB-KW"/>
</dbReference>
<evidence type="ECO:0000256" key="5">
    <source>
        <dbReference type="ARBA" id="ARBA00022485"/>
    </source>
</evidence>
<dbReference type="SMART" id="SM00986">
    <property type="entry name" value="UDG"/>
    <property type="match status" value="1"/>
</dbReference>
<evidence type="ECO:0000256" key="2">
    <source>
        <dbReference type="ARBA" id="ARBA00006521"/>
    </source>
</evidence>
<dbReference type="InterPro" id="IPR051536">
    <property type="entry name" value="UDG_Type-4/5"/>
</dbReference>
<dbReference type="NCBIfam" id="TIGR00758">
    <property type="entry name" value="UDG_fam4"/>
    <property type="match status" value="1"/>
</dbReference>
<name>A0A1L7AH82_9PROT</name>
<evidence type="ECO:0000313" key="14">
    <source>
        <dbReference type="EMBL" id="APT58144.1"/>
    </source>
</evidence>
<evidence type="ECO:0000256" key="6">
    <source>
        <dbReference type="ARBA" id="ARBA00022723"/>
    </source>
</evidence>
<evidence type="ECO:0000256" key="12">
    <source>
        <dbReference type="SAM" id="MobiDB-lite"/>
    </source>
</evidence>
<proteinExistence type="inferred from homology"/>
<sequence length="316" mass="33196">MDDAADAQQDGNALREALLAALSLQLGWGVDEALQAAPLDRTAPRPEAAMPGVAASATAWPAPGRAALPGRDAGSGAGAGEEAGGSLFPGEAVPPPPVPRRPAPRPAEVLVPAALRAADLAAGADSLEALKAAMERFDASLRDTATNIVFSDGVAESGLMLIGEAPGADEDRLGKPFVGVSGRLLDRMVASIGLDRARNFYLTNILCWRPPGNRTPTDAEVSLFLPFARRHIALARPRHVVLLGGTAAKALLGAREGITRLRGRWHRLEIEGLGTVPALATLHPAYLLRQPSAKRESWQDLLMLRRALDGEVPKGF</sequence>
<accession>A0A1L7AH82</accession>
<dbReference type="SMART" id="SM00987">
    <property type="entry name" value="UreE_C"/>
    <property type="match status" value="1"/>
</dbReference>
<organism evidence="14 15">
    <name type="scientific">Roseomonas gilardii</name>
    <dbReference type="NCBI Taxonomy" id="257708"/>
    <lineage>
        <taxon>Bacteria</taxon>
        <taxon>Pseudomonadati</taxon>
        <taxon>Pseudomonadota</taxon>
        <taxon>Alphaproteobacteria</taxon>
        <taxon>Acetobacterales</taxon>
        <taxon>Roseomonadaceae</taxon>
        <taxon>Roseomonas</taxon>
    </lineage>
</organism>
<dbReference type="InterPro" id="IPR036895">
    <property type="entry name" value="Uracil-DNA_glycosylase-like_sf"/>
</dbReference>
<reference evidence="14 15" key="1">
    <citation type="submission" date="2016-05" db="EMBL/GenBank/DDBJ databases">
        <title>Complete Genome and Methylome Analysis of Psychrotrophic Bacterial Isolates from Antarctic Lake Untersee.</title>
        <authorList>
            <person name="Fomenkov A."/>
            <person name="Akimov V.N."/>
            <person name="Vasilyeva L.V."/>
            <person name="Andersen D."/>
            <person name="Vincze T."/>
            <person name="Roberts R.J."/>
        </authorList>
    </citation>
    <scope>NUCLEOTIDE SEQUENCE [LARGE SCALE GENOMIC DNA]</scope>
    <source>
        <strain evidence="14 15">U14-5</strain>
    </source>
</reference>
<feature type="compositionally biased region" description="Pro residues" evidence="12">
    <location>
        <begin position="92"/>
        <end position="105"/>
    </location>
</feature>
<dbReference type="Pfam" id="PF03167">
    <property type="entry name" value="UDG"/>
    <property type="match status" value="1"/>
</dbReference>
<evidence type="ECO:0000256" key="4">
    <source>
        <dbReference type="ARBA" id="ARBA00019403"/>
    </source>
</evidence>
<dbReference type="GO" id="GO:0051539">
    <property type="term" value="F:4 iron, 4 sulfur cluster binding"/>
    <property type="evidence" value="ECO:0007669"/>
    <property type="project" value="UniProtKB-KW"/>
</dbReference>
<comment type="similarity">
    <text evidence="2">Belongs to the uracil-DNA glycosylase (UDG) superfamily. Type 4 (UDGa) family.</text>
</comment>
<gene>
    <name evidence="14" type="ORF">RGI145_14540</name>
</gene>
<dbReference type="Proteomes" id="UP000185494">
    <property type="component" value="Chromosome 1"/>
</dbReference>
<dbReference type="KEGG" id="rgi:RGI145_14540"/>
<dbReference type="AlphaFoldDB" id="A0A1L7AH82"/>
<dbReference type="InterPro" id="IPR005122">
    <property type="entry name" value="Uracil-DNA_glycosylase-like"/>
</dbReference>
<dbReference type="CDD" id="cd10030">
    <property type="entry name" value="UDG-F4_TTUDGA_SPO1dp_like"/>
    <property type="match status" value="1"/>
</dbReference>
<keyword evidence="9" id="KW-0408">Iron</keyword>
<dbReference type="RefSeq" id="WP_075798921.1">
    <property type="nucleotide sequence ID" value="NZ_CP015583.1"/>
</dbReference>
<keyword evidence="11" id="KW-0234">DNA repair</keyword>
<feature type="domain" description="Uracil-DNA glycosylase-like" evidence="13">
    <location>
        <begin position="150"/>
        <end position="302"/>
    </location>
</feature>
<evidence type="ECO:0000256" key="1">
    <source>
        <dbReference type="ARBA" id="ARBA00001400"/>
    </source>
</evidence>
<dbReference type="GO" id="GO:0006281">
    <property type="term" value="P:DNA repair"/>
    <property type="evidence" value="ECO:0007669"/>
    <property type="project" value="UniProtKB-KW"/>
</dbReference>
<protein>
    <recommendedName>
        <fullName evidence="4">Type-4 uracil-DNA glycosylase</fullName>
        <ecNumber evidence="3">3.2.2.27</ecNumber>
    </recommendedName>
</protein>
<keyword evidence="10" id="KW-0411">Iron-sulfur</keyword>
<evidence type="ECO:0000256" key="10">
    <source>
        <dbReference type="ARBA" id="ARBA00023014"/>
    </source>
</evidence>